<evidence type="ECO:0008006" key="3">
    <source>
        <dbReference type="Google" id="ProtNLM"/>
    </source>
</evidence>
<proteinExistence type="predicted"/>
<organism evidence="1 2">
    <name type="scientific">Neobacillus mesonae</name>
    <dbReference type="NCBI Taxonomy" id="1193713"/>
    <lineage>
        <taxon>Bacteria</taxon>
        <taxon>Bacillati</taxon>
        <taxon>Bacillota</taxon>
        <taxon>Bacilli</taxon>
        <taxon>Bacillales</taxon>
        <taxon>Bacillaceae</taxon>
        <taxon>Neobacillus</taxon>
    </lineage>
</organism>
<evidence type="ECO:0000313" key="1">
    <source>
        <dbReference type="EMBL" id="AZU60535.1"/>
    </source>
</evidence>
<dbReference type="OrthoDB" id="2476736at2"/>
<keyword evidence="2" id="KW-1185">Reference proteome</keyword>
<protein>
    <recommendedName>
        <fullName evidence="3">Transcription factor zinc-finger domain-containing protein</fullName>
    </recommendedName>
</protein>
<accession>A0A3T0HTU7</accession>
<dbReference type="AlphaFoldDB" id="A0A3T0HTU7"/>
<gene>
    <name evidence="1" type="ORF">CHR53_04230</name>
</gene>
<reference evidence="1 2" key="1">
    <citation type="submission" date="2017-07" db="EMBL/GenBank/DDBJ databases">
        <title>The complete genome sequence of Bacillus mesonae strain H20-5, an efficient strain improving plant abiotic stress resistance.</title>
        <authorList>
            <person name="Kim S.Y."/>
            <person name="Song H."/>
            <person name="Sang M.K."/>
            <person name="Weon H.-Y."/>
            <person name="Song J."/>
        </authorList>
    </citation>
    <scope>NUCLEOTIDE SEQUENCE [LARGE SCALE GENOMIC DNA]</scope>
    <source>
        <strain evidence="1 2">H20-5</strain>
    </source>
</reference>
<dbReference type="KEGG" id="nmk:CHR53_04230"/>
<name>A0A3T0HTU7_9BACI</name>
<dbReference type="EMBL" id="CP022572">
    <property type="protein sequence ID" value="AZU60535.1"/>
    <property type="molecule type" value="Genomic_DNA"/>
</dbReference>
<sequence>MIYCPFCDGQGVICKAEIKALGRIIYICDECDTIWLDGGQMNEENCERFDDFMNQNGLQPEWTELSDIERGWQKY</sequence>
<dbReference type="Proteomes" id="UP000282892">
    <property type="component" value="Chromosome"/>
</dbReference>
<evidence type="ECO:0000313" key="2">
    <source>
        <dbReference type="Proteomes" id="UP000282892"/>
    </source>
</evidence>
<dbReference type="RefSeq" id="WP_127485189.1">
    <property type="nucleotide sequence ID" value="NZ_CP022572.1"/>
</dbReference>